<dbReference type="InterPro" id="IPR050768">
    <property type="entry name" value="UPF0353/GerABKA_families"/>
</dbReference>
<dbReference type="InterPro" id="IPR002035">
    <property type="entry name" value="VWF_A"/>
</dbReference>
<keyword evidence="4 5" id="KW-0472">Membrane</keyword>
<dbReference type="SMART" id="SM00327">
    <property type="entry name" value="VWA"/>
    <property type="match status" value="1"/>
</dbReference>
<dbReference type="Pfam" id="PF13519">
    <property type="entry name" value="VWA_2"/>
    <property type="match status" value="1"/>
</dbReference>
<feature type="domain" description="VWFA" evidence="6">
    <location>
        <begin position="90"/>
        <end position="288"/>
    </location>
</feature>
<reference evidence="7 8" key="1">
    <citation type="journal article" date="2016" name="Nat. Commun.">
        <title>Thousands of microbial genomes shed light on interconnected biogeochemical processes in an aquifer system.</title>
        <authorList>
            <person name="Anantharaman K."/>
            <person name="Brown C.T."/>
            <person name="Hug L.A."/>
            <person name="Sharon I."/>
            <person name="Castelle C.J."/>
            <person name="Probst A.J."/>
            <person name="Thomas B.C."/>
            <person name="Singh A."/>
            <person name="Wilkins M.J."/>
            <person name="Karaoz U."/>
            <person name="Brodie E.L."/>
            <person name="Williams K.H."/>
            <person name="Hubbard S.S."/>
            <person name="Banfield J.F."/>
        </authorList>
    </citation>
    <scope>NUCLEOTIDE SEQUENCE [LARGE SCALE GENOMIC DNA]</scope>
</reference>
<feature type="transmembrane region" description="Helical" evidence="5">
    <location>
        <begin position="6"/>
        <end position="26"/>
    </location>
</feature>
<dbReference type="InterPro" id="IPR036465">
    <property type="entry name" value="vWFA_dom_sf"/>
</dbReference>
<proteinExistence type="predicted"/>
<evidence type="ECO:0000256" key="2">
    <source>
        <dbReference type="ARBA" id="ARBA00022692"/>
    </source>
</evidence>
<dbReference type="PANTHER" id="PTHR22550:SF5">
    <property type="entry name" value="LEUCINE ZIPPER PROTEIN 4"/>
    <property type="match status" value="1"/>
</dbReference>
<dbReference type="PANTHER" id="PTHR22550">
    <property type="entry name" value="SPORE GERMINATION PROTEIN"/>
    <property type="match status" value="1"/>
</dbReference>
<evidence type="ECO:0000256" key="3">
    <source>
        <dbReference type="ARBA" id="ARBA00022989"/>
    </source>
</evidence>
<dbReference type="EMBL" id="MGDB01000081">
    <property type="protein sequence ID" value="OGL41015.1"/>
    <property type="molecule type" value="Genomic_DNA"/>
</dbReference>
<keyword evidence="1" id="KW-1003">Cell membrane</keyword>
<accession>A0A1F7RHH3</accession>
<dbReference type="Gene3D" id="3.40.50.410">
    <property type="entry name" value="von Willebrand factor, type A domain"/>
    <property type="match status" value="1"/>
</dbReference>
<feature type="transmembrane region" description="Helical" evidence="5">
    <location>
        <begin position="54"/>
        <end position="73"/>
    </location>
</feature>
<dbReference type="Proteomes" id="UP000178526">
    <property type="component" value="Unassembled WGS sequence"/>
</dbReference>
<evidence type="ECO:0000313" key="7">
    <source>
        <dbReference type="EMBL" id="OGL41015.1"/>
    </source>
</evidence>
<keyword evidence="3 5" id="KW-1133">Transmembrane helix</keyword>
<organism evidence="7 8">
    <name type="scientific">Candidatus Schekmanbacteria bacterium GWA2_38_11</name>
    <dbReference type="NCBI Taxonomy" id="1817876"/>
    <lineage>
        <taxon>Bacteria</taxon>
        <taxon>Candidatus Schekmaniibacteriota</taxon>
    </lineage>
</organism>
<evidence type="ECO:0000256" key="1">
    <source>
        <dbReference type="ARBA" id="ARBA00022475"/>
    </source>
</evidence>
<dbReference type="SUPFAM" id="SSF53300">
    <property type="entry name" value="vWA-like"/>
    <property type="match status" value="1"/>
</dbReference>
<dbReference type="PROSITE" id="PS50234">
    <property type="entry name" value="VWFA"/>
    <property type="match status" value="1"/>
</dbReference>
<comment type="caution">
    <text evidence="7">The sequence shown here is derived from an EMBL/GenBank/DDBJ whole genome shotgun (WGS) entry which is preliminary data.</text>
</comment>
<evidence type="ECO:0000256" key="4">
    <source>
        <dbReference type="ARBA" id="ARBA00023136"/>
    </source>
</evidence>
<protein>
    <recommendedName>
        <fullName evidence="6">VWFA domain-containing protein</fullName>
    </recommendedName>
</protein>
<sequence>MRFGDPSYLYMLLLIPFLIIFFIYALRTREKLLASFCDRKLLERLSPGIKKNRYLFKSFILVMGLSLLIFALIKPRWGFHWEEIKREGIDIIIAMDVSDSMSAEDVKPNRLERAKRKVSDLLKMLEGDRIGLVAFSGRSFVLCPLTLDYRACQIFVEYLDTDLIPVKGTAIADAIRKSVQALGKKKNRSKALILITDGEDHEGDVLSAAAEAKEEGVKVFPIGIGNDKGSPLPARNGQGGFKKDSNGEIIISKLNELSLQKIASETGGSYVRSVTGDLDLENIYKKEIKKKTEKKKFKSASEKKWEERFQWFVLAGFCLIAGEFFIREIREGVNHNG</sequence>
<evidence type="ECO:0000259" key="6">
    <source>
        <dbReference type="PROSITE" id="PS50234"/>
    </source>
</evidence>
<dbReference type="AlphaFoldDB" id="A0A1F7RHH3"/>
<name>A0A1F7RHH3_9BACT</name>
<evidence type="ECO:0000256" key="5">
    <source>
        <dbReference type="SAM" id="Phobius"/>
    </source>
</evidence>
<keyword evidence="2 5" id="KW-0812">Transmembrane</keyword>
<evidence type="ECO:0000313" key="8">
    <source>
        <dbReference type="Proteomes" id="UP000178526"/>
    </source>
</evidence>
<gene>
    <name evidence="7" type="ORF">A2042_00155</name>
</gene>